<gene>
    <name evidence="1" type="ORF">JG688_00013768</name>
</gene>
<name>A0A8J5LY37_9STRA</name>
<feature type="non-terminal residue" evidence="1">
    <location>
        <position position="67"/>
    </location>
</feature>
<dbReference type="AlphaFoldDB" id="A0A8J5LY37"/>
<organism evidence="1 2">
    <name type="scientific">Phytophthora aleatoria</name>
    <dbReference type="NCBI Taxonomy" id="2496075"/>
    <lineage>
        <taxon>Eukaryota</taxon>
        <taxon>Sar</taxon>
        <taxon>Stramenopiles</taxon>
        <taxon>Oomycota</taxon>
        <taxon>Peronosporomycetes</taxon>
        <taxon>Peronosporales</taxon>
        <taxon>Peronosporaceae</taxon>
        <taxon>Phytophthora</taxon>
    </lineage>
</organism>
<comment type="caution">
    <text evidence="1">The sequence shown here is derived from an EMBL/GenBank/DDBJ whole genome shotgun (WGS) entry which is preliminary data.</text>
</comment>
<reference evidence="1" key="1">
    <citation type="submission" date="2021-01" db="EMBL/GenBank/DDBJ databases">
        <title>Phytophthora aleatoria, a newly-described species from Pinus radiata is distinct from Phytophthora cactorum isolates based on comparative genomics.</title>
        <authorList>
            <person name="Mcdougal R."/>
            <person name="Panda P."/>
            <person name="Williams N."/>
            <person name="Studholme D.J."/>
        </authorList>
    </citation>
    <scope>NUCLEOTIDE SEQUENCE</scope>
    <source>
        <strain evidence="1">NZFS 4037</strain>
    </source>
</reference>
<sequence length="67" mass="8072">MAEDIDLLDFWPGYGYATFYQLVGTKHIQEACHRFALVNRTVKWIDEVEWRIQDLRKHFEDTRAVTK</sequence>
<protein>
    <submittedName>
        <fullName evidence="1">Uncharacterized protein</fullName>
    </submittedName>
</protein>
<dbReference type="EMBL" id="JAENGY010001209">
    <property type="protein sequence ID" value="KAG6951339.1"/>
    <property type="molecule type" value="Genomic_DNA"/>
</dbReference>
<dbReference type="Proteomes" id="UP000709295">
    <property type="component" value="Unassembled WGS sequence"/>
</dbReference>
<accession>A0A8J5LY37</accession>
<evidence type="ECO:0000313" key="1">
    <source>
        <dbReference type="EMBL" id="KAG6951339.1"/>
    </source>
</evidence>
<evidence type="ECO:0000313" key="2">
    <source>
        <dbReference type="Proteomes" id="UP000709295"/>
    </source>
</evidence>
<keyword evidence="2" id="KW-1185">Reference proteome</keyword>
<proteinExistence type="predicted"/>